<name>A0AAD7XET1_9APHY</name>
<evidence type="ECO:0000256" key="3">
    <source>
        <dbReference type="ARBA" id="ARBA00023242"/>
    </source>
</evidence>
<keyword evidence="6" id="KW-1185">Reference proteome</keyword>
<accession>A0AAD7XET1</accession>
<feature type="compositionally biased region" description="Polar residues" evidence="4">
    <location>
        <begin position="35"/>
        <end position="44"/>
    </location>
</feature>
<comment type="subcellular location">
    <subcellularLocation>
        <location evidence="1">Nucleus</location>
    </subcellularLocation>
</comment>
<dbReference type="GO" id="GO:0005634">
    <property type="term" value="C:nucleus"/>
    <property type="evidence" value="ECO:0007669"/>
    <property type="project" value="UniProtKB-SubCell"/>
</dbReference>
<evidence type="ECO:0000313" key="5">
    <source>
        <dbReference type="EMBL" id="KAJ8487255.1"/>
    </source>
</evidence>
<organism evidence="5 6">
    <name type="scientific">Trametes cubensis</name>
    <dbReference type="NCBI Taxonomy" id="1111947"/>
    <lineage>
        <taxon>Eukaryota</taxon>
        <taxon>Fungi</taxon>
        <taxon>Dikarya</taxon>
        <taxon>Basidiomycota</taxon>
        <taxon>Agaricomycotina</taxon>
        <taxon>Agaricomycetes</taxon>
        <taxon>Polyporales</taxon>
        <taxon>Polyporaceae</taxon>
        <taxon>Trametes</taxon>
    </lineage>
</organism>
<evidence type="ECO:0000313" key="6">
    <source>
        <dbReference type="Proteomes" id="UP001215151"/>
    </source>
</evidence>
<evidence type="ECO:0000256" key="2">
    <source>
        <dbReference type="ARBA" id="ARBA00022833"/>
    </source>
</evidence>
<reference evidence="5" key="1">
    <citation type="submission" date="2022-11" db="EMBL/GenBank/DDBJ databases">
        <title>Genome Sequence of Cubamyces cubensis.</title>
        <authorList>
            <person name="Buettner E."/>
        </authorList>
    </citation>
    <scope>NUCLEOTIDE SEQUENCE</scope>
    <source>
        <strain evidence="5">MPL-01</strain>
    </source>
</reference>
<gene>
    <name evidence="5" type="ORF">ONZ51_g4286</name>
</gene>
<keyword evidence="2" id="KW-0862">Zinc</keyword>
<proteinExistence type="predicted"/>
<protein>
    <submittedName>
        <fullName evidence="5">Uncharacterized protein</fullName>
    </submittedName>
</protein>
<dbReference type="InterPro" id="IPR037129">
    <property type="entry name" value="XPA_sf"/>
</dbReference>
<dbReference type="AlphaFoldDB" id="A0AAD7XET1"/>
<feature type="compositionally biased region" description="Low complexity" evidence="4">
    <location>
        <begin position="1"/>
        <end position="34"/>
    </location>
</feature>
<sequence length="391" mass="44451">MPKTSTSSGTTRAQARARAATTTKKPKIIASSKAQDNPNPVDTSQWRQTRIQVGQTISKGEAMKRYRLKASDLEDLAFQTTETVVAGRIVPMYLYNERDVERKTWERHGGPEAFDAYLDTLRKRYIAKHGNALHFPQPKSYEPTGGAVYVLRLAPGPSSASNYDPHVGRSPKLFRIKEQTPSWLWEACNRLLDSDNFFSIEDGMGLGLYSRDRDRERPMEAALTLAKTYPPRPAERLPSSPAVDSLRTVLDEAPRMPKNHRWGEDVEGMETTHHSWPDEDYTYEWNSAYLDRVFAALIEVIGVHGVGDEGWRSARWEVYDKYSECVNGLSYKRREDRWLDSAGHWLDGQYTVGGREILFSISSRSKSSVGKHYNDMLPYRTTRDVPAVGLL</sequence>
<dbReference type="EMBL" id="JAPEVG010000082">
    <property type="protein sequence ID" value="KAJ8487255.1"/>
    <property type="molecule type" value="Genomic_DNA"/>
</dbReference>
<dbReference type="SUPFAM" id="SSF46955">
    <property type="entry name" value="Putative DNA-binding domain"/>
    <property type="match status" value="1"/>
</dbReference>
<dbReference type="Gene3D" id="3.90.530.10">
    <property type="entry name" value="XPA C-terminal domain"/>
    <property type="match status" value="1"/>
</dbReference>
<evidence type="ECO:0000256" key="4">
    <source>
        <dbReference type="SAM" id="MobiDB-lite"/>
    </source>
</evidence>
<dbReference type="CDD" id="cd21075">
    <property type="entry name" value="DBD_XPA-like"/>
    <property type="match status" value="1"/>
</dbReference>
<feature type="region of interest" description="Disordered" evidence="4">
    <location>
        <begin position="1"/>
        <end position="44"/>
    </location>
</feature>
<comment type="caution">
    <text evidence="5">The sequence shown here is derived from an EMBL/GenBank/DDBJ whole genome shotgun (WGS) entry which is preliminary data.</text>
</comment>
<keyword evidence="3" id="KW-0539">Nucleus</keyword>
<dbReference type="InterPro" id="IPR009061">
    <property type="entry name" value="DNA-bd_dom_put_sf"/>
</dbReference>
<dbReference type="Proteomes" id="UP001215151">
    <property type="component" value="Unassembled WGS sequence"/>
</dbReference>
<evidence type="ECO:0000256" key="1">
    <source>
        <dbReference type="ARBA" id="ARBA00004123"/>
    </source>
</evidence>